<evidence type="ECO:0000256" key="1">
    <source>
        <dbReference type="PROSITE-ProRule" id="PRU00042"/>
    </source>
</evidence>
<dbReference type="PROSITE" id="PS00028">
    <property type="entry name" value="ZINC_FINGER_C2H2_1"/>
    <property type="match status" value="1"/>
</dbReference>
<evidence type="ECO:0000259" key="3">
    <source>
        <dbReference type="PROSITE" id="PS50157"/>
    </source>
</evidence>
<keyword evidence="1" id="KW-0862">Zinc</keyword>
<sequence>MPRQPNQPKNKRQDKGLGDKECSFPDCNKKFTRKSDAKRHYDIHIPETKYRYKCPFPGCEYTERTKSNVRAHYKKWHGPGSENLVRRKYTRRNSKASSSATLFRIREQEQDENGAQPQQAIVSTFGSDHQQISQLETLHQSTAAALTLSPSPATGSSSELLLPATGNQDFAFDFSFDQTSHNDTSTTMPERLSPESFSSPHQLSQETTFYTDTATVPSNFSSQLPVLPSSSRSSTIPQRQVMAPYNESYTQATLPYPFADHTPYDHSSVGNVPMQCMTMSFNNVPTTTFNGTTSFHGQANFGGPHMQATPSLTTASSDPYSQLHWYNGNANFVSRMQQMGNFTAPVPASTHSWQYQHQDQVPQNTGDPTTSQAIQPAYDDDGRLYYQDPSYGCQHPYDYNF</sequence>
<reference evidence="4" key="1">
    <citation type="submission" date="2020-11" db="EMBL/GenBank/DDBJ databases">
        <authorList>
            <consortium name="DOE Joint Genome Institute"/>
            <person name="Ahrendt S."/>
            <person name="Riley R."/>
            <person name="Andreopoulos W."/>
            <person name="Labutti K."/>
            <person name="Pangilinan J."/>
            <person name="Ruiz-Duenas F.J."/>
            <person name="Barrasa J.M."/>
            <person name="Sanchez-Garcia M."/>
            <person name="Camarero S."/>
            <person name="Miyauchi S."/>
            <person name="Serrano A."/>
            <person name="Linde D."/>
            <person name="Babiker R."/>
            <person name="Drula E."/>
            <person name="Ayuso-Fernandez I."/>
            <person name="Pacheco R."/>
            <person name="Padilla G."/>
            <person name="Ferreira P."/>
            <person name="Barriuso J."/>
            <person name="Kellner H."/>
            <person name="Castanera R."/>
            <person name="Alfaro M."/>
            <person name="Ramirez L."/>
            <person name="Pisabarro A.G."/>
            <person name="Kuo A."/>
            <person name="Tritt A."/>
            <person name="Lipzen A."/>
            <person name="He G."/>
            <person name="Yan M."/>
            <person name="Ng V."/>
            <person name="Cullen D."/>
            <person name="Martin F."/>
            <person name="Rosso M.-N."/>
            <person name="Henrissat B."/>
            <person name="Hibbett D."/>
            <person name="Martinez A.T."/>
            <person name="Grigoriev I.V."/>
        </authorList>
    </citation>
    <scope>NUCLEOTIDE SEQUENCE</scope>
    <source>
        <strain evidence="4">CIRM-BRFM 674</strain>
    </source>
</reference>
<dbReference type="OrthoDB" id="654211at2759"/>
<dbReference type="Gene3D" id="3.30.160.60">
    <property type="entry name" value="Classic Zinc Finger"/>
    <property type="match status" value="1"/>
</dbReference>
<feature type="region of interest" description="Disordered" evidence="2">
    <location>
        <begin position="347"/>
        <end position="371"/>
    </location>
</feature>
<gene>
    <name evidence="4" type="ORF">BDN70DRAFT_935205</name>
</gene>
<feature type="compositionally biased region" description="Polar residues" evidence="2">
    <location>
        <begin position="349"/>
        <end position="371"/>
    </location>
</feature>
<protein>
    <recommendedName>
        <fullName evidence="3">C2H2-type domain-containing protein</fullName>
    </recommendedName>
</protein>
<dbReference type="PROSITE" id="PS50157">
    <property type="entry name" value="ZINC_FINGER_C2H2_2"/>
    <property type="match status" value="1"/>
</dbReference>
<dbReference type="Proteomes" id="UP000807469">
    <property type="component" value="Unassembled WGS sequence"/>
</dbReference>
<dbReference type="EMBL" id="MU155301">
    <property type="protein sequence ID" value="KAF9476237.1"/>
    <property type="molecule type" value="Genomic_DNA"/>
</dbReference>
<keyword evidence="1" id="KW-0863">Zinc-finger</keyword>
<accession>A0A9P5YUZ2</accession>
<dbReference type="SMART" id="SM00355">
    <property type="entry name" value="ZnF_C2H2"/>
    <property type="match status" value="2"/>
</dbReference>
<keyword evidence="1" id="KW-0479">Metal-binding</keyword>
<organism evidence="4 5">
    <name type="scientific">Pholiota conissans</name>
    <dbReference type="NCBI Taxonomy" id="109636"/>
    <lineage>
        <taxon>Eukaryota</taxon>
        <taxon>Fungi</taxon>
        <taxon>Dikarya</taxon>
        <taxon>Basidiomycota</taxon>
        <taxon>Agaricomycotina</taxon>
        <taxon>Agaricomycetes</taxon>
        <taxon>Agaricomycetidae</taxon>
        <taxon>Agaricales</taxon>
        <taxon>Agaricineae</taxon>
        <taxon>Strophariaceae</taxon>
        <taxon>Pholiota</taxon>
    </lineage>
</organism>
<feature type="compositionally biased region" description="Basic and acidic residues" evidence="2">
    <location>
        <begin position="11"/>
        <end position="21"/>
    </location>
</feature>
<evidence type="ECO:0000313" key="4">
    <source>
        <dbReference type="EMBL" id="KAF9476237.1"/>
    </source>
</evidence>
<dbReference type="AlphaFoldDB" id="A0A9P5YUZ2"/>
<evidence type="ECO:0000313" key="5">
    <source>
        <dbReference type="Proteomes" id="UP000807469"/>
    </source>
</evidence>
<feature type="region of interest" description="Disordered" evidence="2">
    <location>
        <begin position="1"/>
        <end position="21"/>
    </location>
</feature>
<dbReference type="GO" id="GO:0008270">
    <property type="term" value="F:zinc ion binding"/>
    <property type="evidence" value="ECO:0007669"/>
    <property type="project" value="UniProtKB-KW"/>
</dbReference>
<name>A0A9P5YUZ2_9AGAR</name>
<evidence type="ECO:0000256" key="2">
    <source>
        <dbReference type="SAM" id="MobiDB-lite"/>
    </source>
</evidence>
<feature type="domain" description="C2H2-type" evidence="3">
    <location>
        <begin position="20"/>
        <end position="49"/>
    </location>
</feature>
<comment type="caution">
    <text evidence="4">The sequence shown here is derived from an EMBL/GenBank/DDBJ whole genome shotgun (WGS) entry which is preliminary data.</text>
</comment>
<dbReference type="InterPro" id="IPR013087">
    <property type="entry name" value="Znf_C2H2_type"/>
</dbReference>
<feature type="region of interest" description="Disordered" evidence="2">
    <location>
        <begin position="181"/>
        <end position="200"/>
    </location>
</feature>
<keyword evidence="5" id="KW-1185">Reference proteome</keyword>
<proteinExistence type="predicted"/>